<comment type="caution">
    <text evidence="1">The sequence shown here is derived from an EMBL/GenBank/DDBJ whole genome shotgun (WGS) entry which is preliminary data.</text>
</comment>
<evidence type="ECO:0000313" key="1">
    <source>
        <dbReference type="EMBL" id="MFD1206725.1"/>
    </source>
</evidence>
<reference evidence="2" key="1">
    <citation type="journal article" date="2019" name="Int. J. Syst. Evol. Microbiol.">
        <title>The Global Catalogue of Microorganisms (GCM) 10K type strain sequencing project: providing services to taxonomists for standard genome sequencing and annotation.</title>
        <authorList>
            <consortium name="The Broad Institute Genomics Platform"/>
            <consortium name="The Broad Institute Genome Sequencing Center for Infectious Disease"/>
            <person name="Wu L."/>
            <person name="Ma J."/>
        </authorList>
    </citation>
    <scope>NUCLEOTIDE SEQUENCE [LARGE SCALE GENOMIC DNA]</scope>
    <source>
        <strain evidence="2">CCUG 53915</strain>
    </source>
</reference>
<dbReference type="Proteomes" id="UP001597231">
    <property type="component" value="Unassembled WGS sequence"/>
</dbReference>
<name>A0ABW3U234_9BACL</name>
<keyword evidence="2" id="KW-1185">Reference proteome</keyword>
<evidence type="ECO:0000313" key="2">
    <source>
        <dbReference type="Proteomes" id="UP001597231"/>
    </source>
</evidence>
<gene>
    <name evidence="1" type="ORF">ACFQ38_16635</name>
</gene>
<proteinExistence type="predicted"/>
<organism evidence="1 2">
    <name type="scientific">Sporosarcina contaminans</name>
    <dbReference type="NCBI Taxonomy" id="633403"/>
    <lineage>
        <taxon>Bacteria</taxon>
        <taxon>Bacillati</taxon>
        <taxon>Bacillota</taxon>
        <taxon>Bacilli</taxon>
        <taxon>Bacillales</taxon>
        <taxon>Caryophanaceae</taxon>
        <taxon>Sporosarcina</taxon>
    </lineage>
</organism>
<sequence>MQLKWCKGALISANDAEIKANRILRCSILNLILFQEEIIMMELSDVRNELDKTAKKLADFRGSL</sequence>
<accession>A0ABW3U234</accession>
<dbReference type="EMBL" id="JBHTLT010000128">
    <property type="protein sequence ID" value="MFD1206725.1"/>
    <property type="molecule type" value="Genomic_DNA"/>
</dbReference>
<protein>
    <submittedName>
        <fullName evidence="1">Uncharacterized protein</fullName>
    </submittedName>
</protein>
<dbReference type="RefSeq" id="WP_381482377.1">
    <property type="nucleotide sequence ID" value="NZ_JBHTLT010000128.1"/>
</dbReference>